<name>A0ABQ0CB67_9PROT</name>
<dbReference type="RefSeq" id="WP_420905820.1">
    <property type="nucleotide sequence ID" value="NZ_BAAFGK010000004.1"/>
</dbReference>
<keyword evidence="2" id="KW-1185">Reference proteome</keyword>
<evidence type="ECO:0000313" key="2">
    <source>
        <dbReference type="Proteomes" id="UP001628193"/>
    </source>
</evidence>
<dbReference type="EMBL" id="BAAFGK010000004">
    <property type="protein sequence ID" value="GAB0058142.1"/>
    <property type="molecule type" value="Genomic_DNA"/>
</dbReference>
<reference evidence="1 2" key="1">
    <citation type="submission" date="2024-09" db="EMBL/GenBank/DDBJ databases">
        <title>Draft genome sequence of Candidatus Magnetaquicoccaceae bacterium FCR-1.</title>
        <authorList>
            <person name="Shimoshige H."/>
            <person name="Shimamura S."/>
            <person name="Taoka A."/>
            <person name="Kobayashi H."/>
            <person name="Maekawa T."/>
        </authorList>
    </citation>
    <scope>NUCLEOTIDE SEQUENCE [LARGE SCALE GENOMIC DNA]</scope>
    <source>
        <strain evidence="1 2">FCR-1</strain>
    </source>
</reference>
<dbReference type="InterPro" id="IPR018721">
    <property type="entry name" value="DUF2252"/>
</dbReference>
<sequence length="435" mass="48501">MSNCNIPEIIQRDPKSVQDYPNYALNKLVSTTDAFIFFRSFVPCFYCLLNHNKTWNSPLFDPLRRFVGWCAGDAHPKNFGVFPVYLTTGKKQLVFSMNDPDDGDKGLPIYDILRLLTGIHFVITNGSPKDLRESLQQTLCAYLAGLGSGTIPTDQNAIEDFLSDCGVSNSIIKNMVCSKNSQCFHCNEKYGQIKNGELQPVSTSSKTEINIQITTEEQDALDRFVENDCYLKSYKIKYYLAYLKTTGGSGYLRQYRICLHDKDLDSQDPFSHVILDVKPECNSSVHYDQSGHNVKEIVARVNTNIRKERGGGLCRFNRSVAIPGLGCGAFLIRAHWDGQEGIDTDDIPKNPGLLCAEGKILGILHRTTMLNVNDVDEYQSVVETMQNELILLAGEMAAALEQGYICCCQTESGPCGCCDEALRLEVEQARKNGSS</sequence>
<gene>
    <name evidence="1" type="ORF">SIID45300_02486</name>
</gene>
<organism evidence="1 2">
    <name type="scientific">Candidatus Magnetaquiglobus chichijimensis</name>
    <dbReference type="NCBI Taxonomy" id="3141448"/>
    <lineage>
        <taxon>Bacteria</taxon>
        <taxon>Pseudomonadati</taxon>
        <taxon>Pseudomonadota</taxon>
        <taxon>Magnetococcia</taxon>
        <taxon>Magnetococcales</taxon>
        <taxon>Candidatus Magnetaquicoccaceae</taxon>
        <taxon>Candidatus Magnetaquiglobus</taxon>
    </lineage>
</organism>
<evidence type="ECO:0000313" key="1">
    <source>
        <dbReference type="EMBL" id="GAB0058142.1"/>
    </source>
</evidence>
<protein>
    <submittedName>
        <fullName evidence="1">Uncharacterized protein</fullName>
    </submittedName>
</protein>
<accession>A0ABQ0CB67</accession>
<dbReference type="Pfam" id="PF10009">
    <property type="entry name" value="DUF2252"/>
    <property type="match status" value="1"/>
</dbReference>
<proteinExistence type="predicted"/>
<comment type="caution">
    <text evidence="1">The sequence shown here is derived from an EMBL/GenBank/DDBJ whole genome shotgun (WGS) entry which is preliminary data.</text>
</comment>
<dbReference type="Proteomes" id="UP001628193">
    <property type="component" value="Unassembled WGS sequence"/>
</dbReference>